<name>A0A4Y1MY91_9PROT</name>
<organism evidence="2">
    <name type="scientific">Roseomonas mucosa</name>
    <dbReference type="NCBI Taxonomy" id="207340"/>
    <lineage>
        <taxon>Bacteria</taxon>
        <taxon>Pseudomonadati</taxon>
        <taxon>Pseudomonadota</taxon>
        <taxon>Alphaproteobacteria</taxon>
        <taxon>Acetobacterales</taxon>
        <taxon>Roseomonadaceae</taxon>
        <taxon>Roseomonas</taxon>
    </lineage>
</organism>
<dbReference type="AlphaFoldDB" id="A0A4Y1MY91"/>
<dbReference type="EMBL" id="CP025189">
    <property type="protein sequence ID" value="AWV22887.1"/>
    <property type="molecule type" value="Genomic_DNA"/>
</dbReference>
<proteinExistence type="predicted"/>
<reference evidence="2" key="1">
    <citation type="submission" date="2017-12" db="EMBL/GenBank/DDBJ databases">
        <authorList>
            <person name="Martens C."/>
            <person name="Dahlstrom E."/>
            <person name="Barbian K."/>
            <person name="Sykora L."/>
            <person name="Ricklefs S."/>
            <person name="Bruno D."/>
            <person name="Anzick I."/>
            <person name="Myles I."/>
            <person name="Datta S.K."/>
        </authorList>
    </citation>
    <scope>NUCLEOTIDE SEQUENCE</scope>
    <source>
        <strain evidence="2">AD2</strain>
    </source>
</reference>
<accession>A0A4Y1MY91</accession>
<protein>
    <submittedName>
        <fullName evidence="2">Uncharacterized protein</fullName>
    </submittedName>
</protein>
<keyword evidence="1" id="KW-0812">Transmembrane</keyword>
<evidence type="ECO:0000313" key="2">
    <source>
        <dbReference type="EMBL" id="AWV22887.1"/>
    </source>
</evidence>
<sequence>MGLRQGFRGLGGGKGDWAVAIRGARVSHFRTVLGFWCFRFLVLYLSGWGPWLRFAWWMGATEALPRGTTISRREVRGACGPSVAPGAGAVG</sequence>
<keyword evidence="1" id="KW-1133">Transmembrane helix</keyword>
<keyword evidence="1" id="KW-0472">Membrane</keyword>
<gene>
    <name evidence="2" type="ORF">RADP37_04256</name>
</gene>
<evidence type="ECO:0000256" key="1">
    <source>
        <dbReference type="SAM" id="Phobius"/>
    </source>
</evidence>
<feature type="transmembrane region" description="Helical" evidence="1">
    <location>
        <begin position="32"/>
        <end position="51"/>
    </location>
</feature>